<evidence type="ECO:0000313" key="2">
    <source>
        <dbReference type="Proteomes" id="UP000789570"/>
    </source>
</evidence>
<reference evidence="1" key="1">
    <citation type="submission" date="2021-06" db="EMBL/GenBank/DDBJ databases">
        <authorList>
            <person name="Kallberg Y."/>
            <person name="Tangrot J."/>
            <person name="Rosling A."/>
        </authorList>
    </citation>
    <scope>NUCLEOTIDE SEQUENCE</scope>
    <source>
        <strain evidence="1">UK204</strain>
    </source>
</reference>
<accession>A0A9N9N8L2</accession>
<dbReference type="Proteomes" id="UP000789570">
    <property type="component" value="Unassembled WGS sequence"/>
</dbReference>
<sequence length="95" mass="11054">MIEEFLNAFIEKGYYKEINSVLNKTVNGLMTAVFCKHSQHIVDLVIPIAMISGDDTKFQHSNMFFIGMQIKNQKKHNSSDYLNEESRGIEYQDIY</sequence>
<organism evidence="1 2">
    <name type="scientific">Funneliformis caledonium</name>
    <dbReference type="NCBI Taxonomy" id="1117310"/>
    <lineage>
        <taxon>Eukaryota</taxon>
        <taxon>Fungi</taxon>
        <taxon>Fungi incertae sedis</taxon>
        <taxon>Mucoromycota</taxon>
        <taxon>Glomeromycotina</taxon>
        <taxon>Glomeromycetes</taxon>
        <taxon>Glomerales</taxon>
        <taxon>Glomeraceae</taxon>
        <taxon>Funneliformis</taxon>
    </lineage>
</organism>
<keyword evidence="2" id="KW-1185">Reference proteome</keyword>
<dbReference type="EMBL" id="CAJVPQ010008887">
    <property type="protein sequence ID" value="CAG8710921.1"/>
    <property type="molecule type" value="Genomic_DNA"/>
</dbReference>
<comment type="caution">
    <text evidence="1">The sequence shown here is derived from an EMBL/GenBank/DDBJ whole genome shotgun (WGS) entry which is preliminary data.</text>
</comment>
<evidence type="ECO:0000313" key="1">
    <source>
        <dbReference type="EMBL" id="CAG8710921.1"/>
    </source>
</evidence>
<name>A0A9N9N8L2_9GLOM</name>
<dbReference type="AlphaFoldDB" id="A0A9N9N8L2"/>
<gene>
    <name evidence="1" type="ORF">FCALED_LOCUS13911</name>
</gene>
<feature type="non-terminal residue" evidence="1">
    <location>
        <position position="95"/>
    </location>
</feature>
<proteinExistence type="predicted"/>
<feature type="non-terminal residue" evidence="1">
    <location>
        <position position="1"/>
    </location>
</feature>
<protein>
    <submittedName>
        <fullName evidence="1">12281_t:CDS:1</fullName>
    </submittedName>
</protein>